<organism evidence="1 2">
    <name type="scientific">Brenthis ino</name>
    <name type="common">lesser marbled fritillary</name>
    <dbReference type="NCBI Taxonomy" id="405034"/>
    <lineage>
        <taxon>Eukaryota</taxon>
        <taxon>Metazoa</taxon>
        <taxon>Ecdysozoa</taxon>
        <taxon>Arthropoda</taxon>
        <taxon>Hexapoda</taxon>
        <taxon>Insecta</taxon>
        <taxon>Pterygota</taxon>
        <taxon>Neoptera</taxon>
        <taxon>Endopterygota</taxon>
        <taxon>Lepidoptera</taxon>
        <taxon>Glossata</taxon>
        <taxon>Ditrysia</taxon>
        <taxon>Papilionoidea</taxon>
        <taxon>Nymphalidae</taxon>
        <taxon>Heliconiinae</taxon>
        <taxon>Argynnini</taxon>
        <taxon>Brenthis</taxon>
    </lineage>
</organism>
<proteinExistence type="predicted"/>
<evidence type="ECO:0000313" key="1">
    <source>
        <dbReference type="EMBL" id="CAH0716380.1"/>
    </source>
</evidence>
<protein>
    <submittedName>
        <fullName evidence="1">Uncharacterized protein</fullName>
    </submittedName>
</protein>
<gene>
    <name evidence="1" type="ORF">BINO364_LOCUS3160</name>
</gene>
<dbReference type="AlphaFoldDB" id="A0A8J9VBN2"/>
<name>A0A8J9VBN2_9NEOP</name>
<dbReference type="Proteomes" id="UP000838878">
    <property type="component" value="Chromosome 11"/>
</dbReference>
<keyword evidence="2" id="KW-1185">Reference proteome</keyword>
<dbReference type="EMBL" id="OV170231">
    <property type="protein sequence ID" value="CAH0716380.1"/>
    <property type="molecule type" value="Genomic_DNA"/>
</dbReference>
<feature type="non-terminal residue" evidence="1">
    <location>
        <position position="195"/>
    </location>
</feature>
<dbReference type="OrthoDB" id="7390660at2759"/>
<evidence type="ECO:0000313" key="2">
    <source>
        <dbReference type="Proteomes" id="UP000838878"/>
    </source>
</evidence>
<accession>A0A8J9VBN2</accession>
<sequence>MPVTNNVIGSENLDSARVTKEMKSYGTLFAKIPQEFKHLVSNGILSPSVFPQDLDLGSGCTNQIAKLIIPLKASHEISESKLWDGTSFIHIPIIRQPFKEYKVLVAVAPKAVRIGSIDNKKPIVVYVVFPDDDVKDIKHFEMPEIYFVAKSNEALIKNKNADPIIVMGSNRTVTGIKSAKMMKIVKLKNKLTNLF</sequence>
<reference evidence="1" key="1">
    <citation type="submission" date="2021-12" db="EMBL/GenBank/DDBJ databases">
        <authorList>
            <person name="Martin H S."/>
        </authorList>
    </citation>
    <scope>NUCLEOTIDE SEQUENCE</scope>
</reference>